<protein>
    <recommendedName>
        <fullName evidence="1">Dienelactone hydrolase domain-containing protein</fullName>
    </recommendedName>
</protein>
<organism evidence="2 3">
    <name type="scientific">Dentipellis fragilis</name>
    <dbReference type="NCBI Taxonomy" id="205917"/>
    <lineage>
        <taxon>Eukaryota</taxon>
        <taxon>Fungi</taxon>
        <taxon>Dikarya</taxon>
        <taxon>Basidiomycota</taxon>
        <taxon>Agaricomycotina</taxon>
        <taxon>Agaricomycetes</taxon>
        <taxon>Russulales</taxon>
        <taxon>Hericiaceae</taxon>
        <taxon>Dentipellis</taxon>
    </lineage>
</organism>
<comment type="caution">
    <text evidence="2">The sequence shown here is derived from an EMBL/GenBank/DDBJ whole genome shotgun (WGS) entry which is preliminary data.</text>
</comment>
<gene>
    <name evidence="2" type="ORF">EVG20_g10752</name>
</gene>
<dbReference type="Gene3D" id="3.40.50.1820">
    <property type="entry name" value="alpha/beta hydrolase"/>
    <property type="match status" value="1"/>
</dbReference>
<sequence length="282" mass="30999">MLHRIQAIAAHLRPAPTARAAMSSQVHNDNIACCTVPAVQSDYTPKGTIRPYAGFKSAYITGPATSETARSYACTTSSGQGRFKPQTQQGADRLADALKARVVMPDFFEPNKPWDAAEFPPKTHAQRAKLQAFFGGIASPQKNVEKLLHVGRALRGEGVQRVGVYGLCWGGKVSILAGGVADTPFNAVGVLHPAMLKAEDTIPLDLPLAIYITKDEPLEEYQNIVKIMKNKDVADKVDNELYEDMFHGFAGARANLEDPLNKMRFEEVYDRLAKYFHNVLQN</sequence>
<evidence type="ECO:0000259" key="1">
    <source>
        <dbReference type="Pfam" id="PF01738"/>
    </source>
</evidence>
<dbReference type="PANTHER" id="PTHR47668:SF1">
    <property type="entry name" value="DIENELACTONE HYDROLASE DOMAIN-CONTAINING PROTEIN-RELATED"/>
    <property type="match status" value="1"/>
</dbReference>
<dbReference type="OrthoDB" id="2147163at2759"/>
<dbReference type="EMBL" id="SEOQ01001392">
    <property type="protein sequence ID" value="TFY51985.1"/>
    <property type="molecule type" value="Genomic_DNA"/>
</dbReference>
<name>A0A4Y9XPF1_9AGAM</name>
<accession>A0A4Y9XPF1</accession>
<reference evidence="2 3" key="1">
    <citation type="submission" date="2019-02" db="EMBL/GenBank/DDBJ databases">
        <title>Genome sequencing of the rare red list fungi Dentipellis fragilis.</title>
        <authorList>
            <person name="Buettner E."/>
            <person name="Kellner H."/>
        </authorList>
    </citation>
    <scope>NUCLEOTIDE SEQUENCE [LARGE SCALE GENOMIC DNA]</scope>
    <source>
        <strain evidence="2 3">DSM 105465</strain>
    </source>
</reference>
<keyword evidence="3" id="KW-1185">Reference proteome</keyword>
<feature type="domain" description="Dienelactone hydrolase" evidence="1">
    <location>
        <begin position="103"/>
        <end position="279"/>
    </location>
</feature>
<proteinExistence type="predicted"/>
<dbReference type="SUPFAM" id="SSF53474">
    <property type="entry name" value="alpha/beta-Hydrolases"/>
    <property type="match status" value="1"/>
</dbReference>
<dbReference type="InterPro" id="IPR002925">
    <property type="entry name" value="Dienelactn_hydro"/>
</dbReference>
<dbReference type="PANTHER" id="PTHR47668">
    <property type="entry name" value="DIENELACTONE HYDROLASE FAMILY PROTEIN (AFU_ORTHOLOGUE AFUA_6G01940)"/>
    <property type="match status" value="1"/>
</dbReference>
<dbReference type="Pfam" id="PF01738">
    <property type="entry name" value="DLH"/>
    <property type="match status" value="1"/>
</dbReference>
<evidence type="ECO:0000313" key="2">
    <source>
        <dbReference type="EMBL" id="TFY51985.1"/>
    </source>
</evidence>
<dbReference type="GO" id="GO:0016787">
    <property type="term" value="F:hydrolase activity"/>
    <property type="evidence" value="ECO:0007669"/>
    <property type="project" value="InterPro"/>
</dbReference>
<dbReference type="InterPro" id="IPR029058">
    <property type="entry name" value="AB_hydrolase_fold"/>
</dbReference>
<dbReference type="Proteomes" id="UP000298327">
    <property type="component" value="Unassembled WGS sequence"/>
</dbReference>
<dbReference type="AlphaFoldDB" id="A0A4Y9XPF1"/>
<evidence type="ECO:0000313" key="3">
    <source>
        <dbReference type="Proteomes" id="UP000298327"/>
    </source>
</evidence>
<dbReference type="STRING" id="205917.A0A4Y9XPF1"/>